<dbReference type="EMBL" id="VULZ01000004">
    <property type="protein sequence ID" value="MSS14467.1"/>
    <property type="molecule type" value="Genomic_DNA"/>
</dbReference>
<sequence>MTKQEIKAEVEKMIAAPSCCPELKTEGEAYLKAFGTAGEKAAAESLIREMKEDVTSIDDLIAFAGSEEGKQVFGADGAAKMTEDAKAAKSHGEKYCICPACAAGGKLLDHEADLLK</sequence>
<reference evidence="1 2" key="1">
    <citation type="submission" date="2019-08" db="EMBL/GenBank/DDBJ databases">
        <title>In-depth cultivation of the pig gut microbiome towards novel bacterial diversity and tailored functional studies.</title>
        <authorList>
            <person name="Wylensek D."/>
            <person name="Hitch T.C.A."/>
            <person name="Clavel T."/>
        </authorList>
    </citation>
    <scope>NUCLEOTIDE SEQUENCE [LARGE SCALE GENOMIC DNA]</scope>
    <source>
        <strain evidence="1 2">Oil+RF-744-WCA-WT-11</strain>
    </source>
</reference>
<dbReference type="Proteomes" id="UP000481852">
    <property type="component" value="Unassembled WGS sequence"/>
</dbReference>
<proteinExistence type="predicted"/>
<organism evidence="1 2">
    <name type="scientific">Porcincola intestinalis</name>
    <dbReference type="NCBI Taxonomy" id="2606632"/>
    <lineage>
        <taxon>Bacteria</taxon>
        <taxon>Bacillati</taxon>
        <taxon>Bacillota</taxon>
        <taxon>Clostridia</taxon>
        <taxon>Lachnospirales</taxon>
        <taxon>Lachnospiraceae</taxon>
        <taxon>Porcincola</taxon>
    </lineage>
</organism>
<keyword evidence="2" id="KW-1185">Reference proteome</keyword>
<protein>
    <submittedName>
        <fullName evidence="1">Heat-shock protein Hsp90</fullName>
    </submittedName>
</protein>
<dbReference type="AlphaFoldDB" id="A0A6L5X4T4"/>
<name>A0A6L5X4T4_9FIRM</name>
<accession>A0A6L5X4T4</accession>
<evidence type="ECO:0000313" key="1">
    <source>
        <dbReference type="EMBL" id="MSS14467.1"/>
    </source>
</evidence>
<gene>
    <name evidence="1" type="ORF">FYJ35_05325</name>
</gene>
<evidence type="ECO:0000313" key="2">
    <source>
        <dbReference type="Proteomes" id="UP000481852"/>
    </source>
</evidence>
<comment type="caution">
    <text evidence="1">The sequence shown here is derived from an EMBL/GenBank/DDBJ whole genome shotgun (WGS) entry which is preliminary data.</text>
</comment>